<dbReference type="EMBL" id="JAPUFD010000005">
    <property type="protein sequence ID" value="MDI1487115.1"/>
    <property type="molecule type" value="Genomic_DNA"/>
</dbReference>
<gene>
    <name evidence="7" type="ORF">OHK93_006383</name>
</gene>
<dbReference type="InterPro" id="IPR051694">
    <property type="entry name" value="Immunoregulatory_rcpt-like"/>
</dbReference>
<evidence type="ECO:0000256" key="1">
    <source>
        <dbReference type="ARBA" id="ARBA00004167"/>
    </source>
</evidence>
<dbReference type="GO" id="GO:0071944">
    <property type="term" value="C:cell periphery"/>
    <property type="evidence" value="ECO:0007669"/>
    <property type="project" value="UniProtKB-ARBA"/>
</dbReference>
<comment type="caution">
    <text evidence="7">The sequence shown here is derived from an EMBL/GenBank/DDBJ whole genome shotgun (WGS) entry which is preliminary data.</text>
</comment>
<comment type="subcellular location">
    <subcellularLocation>
        <location evidence="1">Membrane</location>
        <topology evidence="1">Single-pass membrane protein</topology>
    </subcellularLocation>
</comment>
<evidence type="ECO:0000256" key="2">
    <source>
        <dbReference type="ARBA" id="ARBA00022692"/>
    </source>
</evidence>
<name>A0AA43QMQ7_9LECA</name>
<reference evidence="7" key="1">
    <citation type="journal article" date="2023" name="Genome Biol. Evol.">
        <title>First Whole Genome Sequence and Flow Cytometry Genome Size Data for the Lichen-Forming Fungus Ramalina farinacea (Ascomycota).</title>
        <authorList>
            <person name="Llewellyn T."/>
            <person name="Mian S."/>
            <person name="Hill R."/>
            <person name="Leitch I.J."/>
            <person name="Gaya E."/>
        </authorList>
    </citation>
    <scope>NUCLEOTIDE SEQUENCE</scope>
    <source>
        <strain evidence="7">LIQ254RAFAR</strain>
    </source>
</reference>
<evidence type="ECO:0000256" key="3">
    <source>
        <dbReference type="ARBA" id="ARBA00022989"/>
    </source>
</evidence>
<evidence type="ECO:0000256" key="5">
    <source>
        <dbReference type="SAM" id="MobiDB-lite"/>
    </source>
</evidence>
<dbReference type="GO" id="GO:0016020">
    <property type="term" value="C:membrane"/>
    <property type="evidence" value="ECO:0007669"/>
    <property type="project" value="UniProtKB-SubCell"/>
</dbReference>
<feature type="compositionally biased region" description="Polar residues" evidence="5">
    <location>
        <begin position="86"/>
        <end position="95"/>
    </location>
</feature>
<feature type="region of interest" description="Disordered" evidence="5">
    <location>
        <begin position="86"/>
        <end position="198"/>
    </location>
</feature>
<dbReference type="AlphaFoldDB" id="A0AA43QMQ7"/>
<dbReference type="Gene3D" id="1.20.5.510">
    <property type="entry name" value="Single helix bin"/>
    <property type="match status" value="1"/>
</dbReference>
<dbReference type="PANTHER" id="PTHR15549">
    <property type="entry name" value="PAIRED IMMUNOGLOBULIN-LIKE TYPE 2 RECEPTOR"/>
    <property type="match status" value="1"/>
</dbReference>
<feature type="compositionally biased region" description="Polar residues" evidence="5">
    <location>
        <begin position="110"/>
        <end position="123"/>
    </location>
</feature>
<dbReference type="NCBIfam" id="NF033846">
    <property type="entry name" value="Rumino_NPXTG"/>
    <property type="match status" value="1"/>
</dbReference>
<keyword evidence="2 6" id="KW-0812">Transmembrane</keyword>
<evidence type="ECO:0000313" key="7">
    <source>
        <dbReference type="EMBL" id="MDI1487115.1"/>
    </source>
</evidence>
<organism evidence="7 8">
    <name type="scientific">Ramalina farinacea</name>
    <dbReference type="NCBI Taxonomy" id="258253"/>
    <lineage>
        <taxon>Eukaryota</taxon>
        <taxon>Fungi</taxon>
        <taxon>Dikarya</taxon>
        <taxon>Ascomycota</taxon>
        <taxon>Pezizomycotina</taxon>
        <taxon>Lecanoromycetes</taxon>
        <taxon>OSLEUM clade</taxon>
        <taxon>Lecanoromycetidae</taxon>
        <taxon>Lecanorales</taxon>
        <taxon>Lecanorineae</taxon>
        <taxon>Ramalinaceae</taxon>
        <taxon>Ramalina</taxon>
    </lineage>
</organism>
<keyword evidence="8" id="KW-1185">Reference proteome</keyword>
<feature type="transmembrane region" description="Helical" evidence="6">
    <location>
        <begin position="54"/>
        <end position="77"/>
    </location>
</feature>
<protein>
    <submittedName>
        <fullName evidence="7">Uncharacterized protein</fullName>
    </submittedName>
</protein>
<evidence type="ECO:0000256" key="4">
    <source>
        <dbReference type="ARBA" id="ARBA00023136"/>
    </source>
</evidence>
<dbReference type="Proteomes" id="UP001161017">
    <property type="component" value="Unassembled WGS sequence"/>
</dbReference>
<accession>A0AA43QMQ7</accession>
<evidence type="ECO:0000313" key="8">
    <source>
        <dbReference type="Proteomes" id="UP001161017"/>
    </source>
</evidence>
<proteinExistence type="predicted"/>
<evidence type="ECO:0000256" key="6">
    <source>
        <dbReference type="SAM" id="Phobius"/>
    </source>
</evidence>
<sequence>MPPAQTSQVVSSFTSKGSNGVQTVVVTSQVTTAGASATGQPQPIKPRGSTNTGAIVGGAVGGAVALIALAALLFFLIRRRRRRPISQVSGPSGQGASPMYKNEMFPNSPYPSNTSELQGSSPELASRFENADQVGTMASKRSSRSSRLKYMSGISRFSSGSQKVPPTPTVPEVYEMPGDQPRQSPKPARLSELSEKPH</sequence>
<keyword evidence="4 6" id="KW-0472">Membrane</keyword>
<keyword evidence="3 6" id="KW-1133">Transmembrane helix</keyword>